<dbReference type="Pfam" id="PF13462">
    <property type="entry name" value="Thioredoxin_4"/>
    <property type="match status" value="1"/>
</dbReference>
<accession>A0A1G6SWL3</accession>
<dbReference type="PROSITE" id="PS51352">
    <property type="entry name" value="THIOREDOXIN_2"/>
    <property type="match status" value="1"/>
</dbReference>
<dbReference type="PANTHER" id="PTHR13887:SF14">
    <property type="entry name" value="DISULFIDE BOND FORMATION PROTEIN D"/>
    <property type="match status" value="1"/>
</dbReference>
<evidence type="ECO:0000313" key="7">
    <source>
        <dbReference type="EMBL" id="SDD20636.1"/>
    </source>
</evidence>
<dbReference type="InterPro" id="IPR013766">
    <property type="entry name" value="Thioredoxin_domain"/>
</dbReference>
<reference evidence="7 8" key="1">
    <citation type="submission" date="2016-09" db="EMBL/GenBank/DDBJ databases">
        <authorList>
            <person name="Capua I."/>
            <person name="De Benedictis P."/>
            <person name="Joannis T."/>
            <person name="Lombin L.H."/>
            <person name="Cattoli G."/>
        </authorList>
    </citation>
    <scope>NUCLEOTIDE SEQUENCE [LARGE SCALE GENOMIC DNA]</scope>
    <source>
        <strain evidence="7 8">ISLP-3</strain>
    </source>
</reference>
<evidence type="ECO:0000256" key="4">
    <source>
        <dbReference type="ARBA" id="ARBA00023157"/>
    </source>
</evidence>
<gene>
    <name evidence="7" type="ORF">SAMN05216410_2939</name>
</gene>
<dbReference type="OrthoDB" id="117402at2"/>
<dbReference type="Gene3D" id="3.40.30.10">
    <property type="entry name" value="Glutaredoxin"/>
    <property type="match status" value="1"/>
</dbReference>
<dbReference type="GO" id="GO:0016491">
    <property type="term" value="F:oxidoreductase activity"/>
    <property type="evidence" value="ECO:0007669"/>
    <property type="project" value="UniProtKB-KW"/>
</dbReference>
<evidence type="ECO:0000256" key="2">
    <source>
        <dbReference type="ARBA" id="ARBA00022729"/>
    </source>
</evidence>
<dbReference type="AlphaFoldDB" id="A0A1G6SWL3"/>
<dbReference type="PANTHER" id="PTHR13887">
    <property type="entry name" value="GLUTATHIONE S-TRANSFERASE KAPPA"/>
    <property type="match status" value="1"/>
</dbReference>
<organism evidence="7 8">
    <name type="scientific">Sanguibacter gelidistatuariae</name>
    <dbReference type="NCBI Taxonomy" id="1814289"/>
    <lineage>
        <taxon>Bacteria</taxon>
        <taxon>Bacillati</taxon>
        <taxon>Actinomycetota</taxon>
        <taxon>Actinomycetes</taxon>
        <taxon>Micrococcales</taxon>
        <taxon>Sanguibacteraceae</taxon>
        <taxon>Sanguibacter</taxon>
    </lineage>
</organism>
<proteinExistence type="inferred from homology"/>
<keyword evidence="3" id="KW-0560">Oxidoreductase</keyword>
<dbReference type="SUPFAM" id="SSF52833">
    <property type="entry name" value="Thioredoxin-like"/>
    <property type="match status" value="1"/>
</dbReference>
<keyword evidence="8" id="KW-1185">Reference proteome</keyword>
<keyword evidence="4" id="KW-1015">Disulfide bond</keyword>
<protein>
    <submittedName>
        <fullName evidence="7">Thioredoxin</fullName>
    </submittedName>
</protein>
<keyword evidence="2" id="KW-0732">Signal</keyword>
<comment type="similarity">
    <text evidence="1">Belongs to the thioredoxin family. DsbA subfamily.</text>
</comment>
<dbReference type="Proteomes" id="UP000199039">
    <property type="component" value="Unassembled WGS sequence"/>
</dbReference>
<evidence type="ECO:0000259" key="6">
    <source>
        <dbReference type="PROSITE" id="PS51352"/>
    </source>
</evidence>
<dbReference type="EMBL" id="FMYH01000006">
    <property type="protein sequence ID" value="SDD20636.1"/>
    <property type="molecule type" value="Genomic_DNA"/>
</dbReference>
<feature type="domain" description="Thioredoxin" evidence="6">
    <location>
        <begin position="23"/>
        <end position="218"/>
    </location>
</feature>
<evidence type="ECO:0000313" key="8">
    <source>
        <dbReference type="Proteomes" id="UP000199039"/>
    </source>
</evidence>
<evidence type="ECO:0000256" key="1">
    <source>
        <dbReference type="ARBA" id="ARBA00005791"/>
    </source>
</evidence>
<name>A0A1G6SWL3_9MICO</name>
<dbReference type="RefSeq" id="WP_093184407.1">
    <property type="nucleotide sequence ID" value="NZ_FMYH01000006.1"/>
</dbReference>
<evidence type="ECO:0000256" key="5">
    <source>
        <dbReference type="ARBA" id="ARBA00023284"/>
    </source>
</evidence>
<dbReference type="InterPro" id="IPR012336">
    <property type="entry name" value="Thioredoxin-like_fold"/>
</dbReference>
<evidence type="ECO:0000256" key="3">
    <source>
        <dbReference type="ARBA" id="ARBA00023002"/>
    </source>
</evidence>
<sequence>MTTRRSRILLLAVLAALIAALVARAWFSEPAGFSSEVSGEVSWESLVREDSHVLSQAQAEEAVLVEFLDFECESCRAFYPTVEELRAEFADELTVVMRYFPIPSHANAQNAAVAVEAASRQGQLEAMYKMMYVTQGEWGEAQESKAEVFRGFAGDLGLDLAQYDQDVADPTTLERVTRDFDDGLALGVTGTPTFFLDGEKVTANSPEELRAAVEAALDQ</sequence>
<dbReference type="STRING" id="1814289.SAMN05216410_2939"/>
<dbReference type="InterPro" id="IPR036249">
    <property type="entry name" value="Thioredoxin-like_sf"/>
</dbReference>
<keyword evidence="5" id="KW-0676">Redox-active center</keyword>